<organism evidence="1 2">
    <name type="scientific">Marichromatium purpuratum 984</name>
    <dbReference type="NCBI Taxonomy" id="765910"/>
    <lineage>
        <taxon>Bacteria</taxon>
        <taxon>Pseudomonadati</taxon>
        <taxon>Pseudomonadota</taxon>
        <taxon>Gammaproteobacteria</taxon>
        <taxon>Chromatiales</taxon>
        <taxon>Chromatiaceae</taxon>
        <taxon>Marichromatium</taxon>
    </lineage>
</organism>
<name>W0DYC8_MARPU</name>
<evidence type="ECO:0000313" key="1">
    <source>
        <dbReference type="EMBL" id="AHF03615.1"/>
    </source>
</evidence>
<evidence type="ECO:0000313" key="2">
    <source>
        <dbReference type="Proteomes" id="UP000005275"/>
    </source>
</evidence>
<dbReference type="AlphaFoldDB" id="W0DYC8"/>
<accession>W0DYC8</accession>
<reference evidence="1 2" key="1">
    <citation type="submission" date="2013-12" db="EMBL/GenBank/DDBJ databases">
        <authorList>
            <consortium name="DOE Joint Genome Institute"/>
            <person name="Bryant D.A."/>
            <person name="Huntemann M."/>
            <person name="Han J."/>
            <person name="Chen A."/>
            <person name="Kyrpides N."/>
            <person name="Mavromatis K."/>
            <person name="Markowitz V."/>
            <person name="Palaniappan K."/>
            <person name="Ivanova N."/>
            <person name="Schaumberg A."/>
            <person name="Pati A."/>
            <person name="Liolios K."/>
            <person name="Nordberg H.P."/>
            <person name="Cantor M.N."/>
            <person name="Hua S.X."/>
            <person name="Woyke T."/>
        </authorList>
    </citation>
    <scope>NUCLEOTIDE SEQUENCE [LARGE SCALE GENOMIC DNA]</scope>
    <source>
        <strain evidence="1 2">984</strain>
    </source>
</reference>
<dbReference type="HOGENOM" id="CLU_2917238_0_0_6"/>
<dbReference type="EMBL" id="CP007031">
    <property type="protein sequence ID" value="AHF03615.1"/>
    <property type="molecule type" value="Genomic_DNA"/>
</dbReference>
<sequence>MSARSVRPSRRRCWSAGSRGCARHSVNASRPSSASMKRWRMPGCCATMPHSVRVSPRVAPW</sequence>
<dbReference type="KEGG" id="mpur:MARPU_06860"/>
<protein>
    <submittedName>
        <fullName evidence="1">Uncharacterized protein</fullName>
    </submittedName>
</protein>
<keyword evidence="2" id="KW-1185">Reference proteome</keyword>
<dbReference type="STRING" id="765910.MARPU_06860"/>
<dbReference type="Proteomes" id="UP000005275">
    <property type="component" value="Chromosome"/>
</dbReference>
<gene>
    <name evidence="1" type="ORF">MARPU_06860</name>
</gene>
<proteinExistence type="predicted"/>